<gene>
    <name evidence="1" type="ORF">H0E84_04855</name>
</gene>
<keyword evidence="2" id="KW-1185">Reference proteome</keyword>
<dbReference type="Proteomes" id="UP000578091">
    <property type="component" value="Unassembled WGS sequence"/>
</dbReference>
<proteinExistence type="predicted"/>
<evidence type="ECO:0000313" key="1">
    <source>
        <dbReference type="EMBL" id="NZA25704.1"/>
    </source>
</evidence>
<accession>A0A853JAD0</accession>
<organism evidence="1 2">
    <name type="scientific">Luteimonas salinisoli</name>
    <dbReference type="NCBI Taxonomy" id="2752307"/>
    <lineage>
        <taxon>Bacteria</taxon>
        <taxon>Pseudomonadati</taxon>
        <taxon>Pseudomonadota</taxon>
        <taxon>Gammaproteobacteria</taxon>
        <taxon>Lysobacterales</taxon>
        <taxon>Lysobacteraceae</taxon>
        <taxon>Luteimonas</taxon>
    </lineage>
</organism>
<dbReference type="RefSeq" id="WP_180677507.1">
    <property type="nucleotide sequence ID" value="NZ_JACCKA010000031.1"/>
</dbReference>
<evidence type="ECO:0008006" key="3">
    <source>
        <dbReference type="Google" id="ProtNLM"/>
    </source>
</evidence>
<protein>
    <recommendedName>
        <fullName evidence="3">Lipoprotein</fullName>
    </recommendedName>
</protein>
<reference evidence="1 2" key="1">
    <citation type="submission" date="2020-07" db="EMBL/GenBank/DDBJ databases">
        <title>Luteimonas sp. SJ-92.</title>
        <authorList>
            <person name="Huang X.-X."/>
            <person name="Xu L."/>
            <person name="Sun J.-Q."/>
        </authorList>
    </citation>
    <scope>NUCLEOTIDE SEQUENCE [LARGE SCALE GENOMIC DNA]</scope>
    <source>
        <strain evidence="1 2">SJ-92</strain>
    </source>
</reference>
<sequence length="127" mass="13277">MLRATLMLGCLLLGGCRFETGLTTVTNLSIEGRAVNATRSYVVGGEGEFECLRSATGSCHYVLFVDDCRADAPPGAADACAARVVREFTLGAGERQHLGELPRGLRQCVDHDAPPVAPECAAGPASI</sequence>
<dbReference type="EMBL" id="JACCKA010000031">
    <property type="protein sequence ID" value="NZA25704.1"/>
    <property type="molecule type" value="Genomic_DNA"/>
</dbReference>
<comment type="caution">
    <text evidence="1">The sequence shown here is derived from an EMBL/GenBank/DDBJ whole genome shotgun (WGS) entry which is preliminary data.</text>
</comment>
<name>A0A853JAD0_9GAMM</name>
<evidence type="ECO:0000313" key="2">
    <source>
        <dbReference type="Proteomes" id="UP000578091"/>
    </source>
</evidence>
<dbReference type="PROSITE" id="PS51257">
    <property type="entry name" value="PROKAR_LIPOPROTEIN"/>
    <property type="match status" value="1"/>
</dbReference>
<dbReference type="AlphaFoldDB" id="A0A853JAD0"/>